<evidence type="ECO:0000256" key="10">
    <source>
        <dbReference type="ARBA" id="ARBA00031499"/>
    </source>
</evidence>
<evidence type="ECO:0000256" key="4">
    <source>
        <dbReference type="ARBA" id="ARBA00022723"/>
    </source>
</evidence>
<keyword evidence="8" id="KW-0648">Protein biosynthesis</keyword>
<feature type="domain" description="tRNA synthetases class I catalytic" evidence="13">
    <location>
        <begin position="42"/>
        <end position="472"/>
    </location>
</feature>
<sequence>MTIELEHGYVKRIVPEWKPMTGSEKKPELYLYNSLTRHKELFKPVTGNQVKFYICGPTVYDSTHLGHARTFLSLDIVRRVLTNYFNYDVLFVMNMTDIDDKIIKSFLTFWEGSMPQINAARQNYLFDHYVAKTCKNFNQIAKDLSSALILFKEQYEAETEMDKKQMLDKMIVKTNEVVKSVEKELQAKKGATSDDHIGLLLNSARDILSEWLDANLGKTVSDHAIFDKLAKKYENEFHHDMSSLYVLPPHVLTRVSEYVPEIVAYVERIIKHGYAYKTSDGSIYFDTVSFESNPKHFYAKLVPEAYGDTENAHKHLKESEGELSMGTDRLQEKKNPSDFALWKSSKEGEPFWDSPWGKGRPGWHIECSAMNSAVLGEKLDIHGGGYDLKFPHHDNEIALCEAYLDNENWVNYFLHAGTLKIAGLKMSKSLKNFITIRQALETYTARQLRILFLMHTWSEILDYSDQAMEQALQFEKFCNEFFLTVKNYLRRAQSQCSDEASSYQKFEAEELQRLEKFLSIKQEIHAALCDSVDTRTVIEKLREMVKMGNEYIRDKEKQNVIPNCNFLRNLAEYVTSILKVFGTIPESSQIGFPTETSESIDNKEELVMPYFNALAEFREAIRNLAIEAKNNNILAECDRLRDEILPELGVRLEDRKNQTCVKLVDRETLRREQEQKKAFEAAKQAEKLHLQKEREEKEAAKEAAKRIPPEEIFRQPNEAEKYLKFDEKGIPTHTADGEEISKKQRKKLEAAWEKQQKLYEQTMKNGYAGMNGHSKQNGTMNGH</sequence>
<dbReference type="GO" id="GO:0004817">
    <property type="term" value="F:cysteine-tRNA ligase activity"/>
    <property type="evidence" value="ECO:0007669"/>
    <property type="project" value="UniProtKB-EC"/>
</dbReference>
<evidence type="ECO:0000256" key="8">
    <source>
        <dbReference type="ARBA" id="ARBA00022917"/>
    </source>
</evidence>
<dbReference type="AlphaFoldDB" id="A0A914CL47"/>
<evidence type="ECO:0000256" key="11">
    <source>
        <dbReference type="ARBA" id="ARBA00039362"/>
    </source>
</evidence>
<dbReference type="PANTHER" id="PTHR10890">
    <property type="entry name" value="CYSTEINYL-TRNA SYNTHETASE"/>
    <property type="match status" value="1"/>
</dbReference>
<evidence type="ECO:0000256" key="2">
    <source>
        <dbReference type="ARBA" id="ARBA00012832"/>
    </source>
</evidence>
<keyword evidence="6" id="KW-0862">Zinc</keyword>
<dbReference type="WBParaSite" id="ACRNAN_scaffold1204.g22650.t2">
    <property type="protein sequence ID" value="ACRNAN_scaffold1204.g22650.t2"/>
    <property type="gene ID" value="ACRNAN_scaffold1204.g22650"/>
</dbReference>
<dbReference type="Proteomes" id="UP000887540">
    <property type="component" value="Unplaced"/>
</dbReference>
<evidence type="ECO:0000256" key="12">
    <source>
        <dbReference type="SAM" id="Coils"/>
    </source>
</evidence>
<dbReference type="GO" id="GO:0046872">
    <property type="term" value="F:metal ion binding"/>
    <property type="evidence" value="ECO:0007669"/>
    <property type="project" value="UniProtKB-KW"/>
</dbReference>
<keyword evidence="4" id="KW-0479">Metal-binding</keyword>
<keyword evidence="5" id="KW-0547">Nucleotide-binding</keyword>
<keyword evidence="7" id="KW-0067">ATP-binding</keyword>
<dbReference type="PRINTS" id="PR00983">
    <property type="entry name" value="TRNASYNTHCYS"/>
</dbReference>
<keyword evidence="9" id="KW-0030">Aminoacyl-tRNA synthetase</keyword>
<dbReference type="InterPro" id="IPR015803">
    <property type="entry name" value="Cys-tRNA-ligase"/>
</dbReference>
<dbReference type="PANTHER" id="PTHR10890:SF3">
    <property type="entry name" value="CYSTEINE--TRNA LIGASE, CYTOPLASMIC"/>
    <property type="match status" value="1"/>
</dbReference>
<dbReference type="Gene3D" id="3.40.50.620">
    <property type="entry name" value="HUPs"/>
    <property type="match status" value="1"/>
</dbReference>
<dbReference type="SUPFAM" id="SSF47323">
    <property type="entry name" value="Anticodon-binding domain of a subclass of class I aminoacyl-tRNA synthetases"/>
    <property type="match status" value="1"/>
</dbReference>
<dbReference type="Gene3D" id="1.20.120.1910">
    <property type="entry name" value="Cysteine-tRNA ligase, C-terminal anti-codon recognition domain"/>
    <property type="match status" value="1"/>
</dbReference>
<name>A0A914CL47_9BILA</name>
<organism evidence="14 15">
    <name type="scientific">Acrobeloides nanus</name>
    <dbReference type="NCBI Taxonomy" id="290746"/>
    <lineage>
        <taxon>Eukaryota</taxon>
        <taxon>Metazoa</taxon>
        <taxon>Ecdysozoa</taxon>
        <taxon>Nematoda</taxon>
        <taxon>Chromadorea</taxon>
        <taxon>Rhabditida</taxon>
        <taxon>Tylenchina</taxon>
        <taxon>Cephalobomorpha</taxon>
        <taxon>Cephaloboidea</taxon>
        <taxon>Cephalobidae</taxon>
        <taxon>Acrobeloides</taxon>
    </lineage>
</organism>
<evidence type="ECO:0000256" key="3">
    <source>
        <dbReference type="ARBA" id="ARBA00022598"/>
    </source>
</evidence>
<dbReference type="GO" id="GO:0005737">
    <property type="term" value="C:cytoplasm"/>
    <property type="evidence" value="ECO:0007669"/>
    <property type="project" value="TreeGrafter"/>
</dbReference>
<dbReference type="InterPro" id="IPR032678">
    <property type="entry name" value="tRNA-synt_1_cat_dom"/>
</dbReference>
<dbReference type="InterPro" id="IPR014729">
    <property type="entry name" value="Rossmann-like_a/b/a_fold"/>
</dbReference>
<dbReference type="SUPFAM" id="SSF52374">
    <property type="entry name" value="Nucleotidylyl transferase"/>
    <property type="match status" value="1"/>
</dbReference>
<dbReference type="Pfam" id="PF01406">
    <property type="entry name" value="tRNA-synt_1e"/>
    <property type="match status" value="1"/>
</dbReference>
<proteinExistence type="inferred from homology"/>
<protein>
    <recommendedName>
        <fullName evidence="11">Cysteine--tRNA ligase, cytoplasmic</fullName>
        <ecNumber evidence="2">6.1.1.16</ecNumber>
    </recommendedName>
    <alternativeName>
        <fullName evidence="10">Cysteinyl-tRNA synthetase</fullName>
    </alternativeName>
</protein>
<evidence type="ECO:0000256" key="1">
    <source>
        <dbReference type="ARBA" id="ARBA00001947"/>
    </source>
</evidence>
<dbReference type="CDD" id="cd00672">
    <property type="entry name" value="CysRS_core"/>
    <property type="match status" value="1"/>
</dbReference>
<keyword evidence="12" id="KW-0175">Coiled coil</keyword>
<evidence type="ECO:0000256" key="5">
    <source>
        <dbReference type="ARBA" id="ARBA00022741"/>
    </source>
</evidence>
<accession>A0A914CL47</accession>
<evidence type="ECO:0000259" key="13">
    <source>
        <dbReference type="Pfam" id="PF01406"/>
    </source>
</evidence>
<evidence type="ECO:0000256" key="7">
    <source>
        <dbReference type="ARBA" id="ARBA00022840"/>
    </source>
</evidence>
<evidence type="ECO:0000313" key="14">
    <source>
        <dbReference type="Proteomes" id="UP000887540"/>
    </source>
</evidence>
<dbReference type="GO" id="GO:0006423">
    <property type="term" value="P:cysteinyl-tRNA aminoacylation"/>
    <property type="evidence" value="ECO:0007669"/>
    <property type="project" value="InterPro"/>
</dbReference>
<evidence type="ECO:0000256" key="9">
    <source>
        <dbReference type="ARBA" id="ARBA00023146"/>
    </source>
</evidence>
<dbReference type="InterPro" id="IPR009080">
    <property type="entry name" value="tRNAsynth_Ia_anticodon-bd"/>
</dbReference>
<comment type="cofactor">
    <cofactor evidence="1">
        <name>Zn(2+)</name>
        <dbReference type="ChEBI" id="CHEBI:29105"/>
    </cofactor>
</comment>
<reference evidence="15" key="1">
    <citation type="submission" date="2022-11" db="UniProtKB">
        <authorList>
            <consortium name="WormBaseParasite"/>
        </authorList>
    </citation>
    <scope>IDENTIFICATION</scope>
</reference>
<dbReference type="NCBIfam" id="TIGR00435">
    <property type="entry name" value="cysS"/>
    <property type="match status" value="1"/>
</dbReference>
<evidence type="ECO:0000313" key="15">
    <source>
        <dbReference type="WBParaSite" id="ACRNAN_scaffold1204.g22650.t2"/>
    </source>
</evidence>
<feature type="coiled-coil region" evidence="12">
    <location>
        <begin position="678"/>
        <end position="707"/>
    </location>
</feature>
<keyword evidence="14" id="KW-1185">Reference proteome</keyword>
<dbReference type="GO" id="GO:0005524">
    <property type="term" value="F:ATP binding"/>
    <property type="evidence" value="ECO:0007669"/>
    <property type="project" value="UniProtKB-KW"/>
</dbReference>
<keyword evidence="3" id="KW-0436">Ligase</keyword>
<dbReference type="HAMAP" id="MF_00041">
    <property type="entry name" value="Cys_tRNA_synth"/>
    <property type="match status" value="1"/>
</dbReference>
<dbReference type="EC" id="6.1.1.16" evidence="2"/>
<evidence type="ECO:0000256" key="6">
    <source>
        <dbReference type="ARBA" id="ARBA00022833"/>
    </source>
</evidence>
<dbReference type="InterPro" id="IPR024909">
    <property type="entry name" value="Cys-tRNA/MSH_ligase"/>
</dbReference>